<dbReference type="SUPFAM" id="SSF51905">
    <property type="entry name" value="FAD/NAD(P)-binding domain"/>
    <property type="match status" value="1"/>
</dbReference>
<dbReference type="GO" id="GO:0016614">
    <property type="term" value="F:oxidoreductase activity, acting on CH-OH group of donors"/>
    <property type="evidence" value="ECO:0007669"/>
    <property type="project" value="InterPro"/>
</dbReference>
<dbReference type="EMBL" id="JAAKZY010000047">
    <property type="protein sequence ID" value="NGO09247.1"/>
    <property type="molecule type" value="Genomic_DNA"/>
</dbReference>
<keyword evidence="7" id="KW-1185">Reference proteome</keyword>
<protein>
    <recommendedName>
        <fullName evidence="5">Glucose-methanol-choline oxidoreductase N-terminal domain-containing protein</fullName>
    </recommendedName>
</protein>
<dbReference type="Gene3D" id="3.30.410.40">
    <property type="match status" value="1"/>
</dbReference>
<evidence type="ECO:0000256" key="1">
    <source>
        <dbReference type="ARBA" id="ARBA00001974"/>
    </source>
</evidence>
<sequence>MRYDTVIVGGGAAGGILAARAAEDPERSVLLMEAGPDFGPTAEGQPPDVIDADDPGPTDYDWGLEAELGALGRRSPVFAGRLLGGSSATNNVMALRGRPADYDAWASAGNHGWSYEEVLADFAAVERDLDFGGDAWHGYAGPVPICRPDEPAPVQQAFRDACVAAEHPPVADHNAPGAVGVGPLPLNQIGGVRQSTALTCLATARRRPNLTIRSGATADRVVIDRGRALGVRSVGPGEEIEADRVVLAAGAYGSPAVLLRSGIGPADHLRTLGIPVAVDLPGVGANLHDHPLLRLRYASRGPVSVPPRQMLLTTDSGLQIFPSGPEDGELVLLVALLVPHSRGRLRLRSPDPRTPPDIDVGLLRAPEDAPPLADGLHQARRLARTPPLARFVDDELWPGDTTDVNDALREGLNVYQHPVGTCRMGPPDDPYAVVDPSGHVRGLEGLLVADASVMPTVPRANTHLPTLMLAEHLAARLGQ</sequence>
<comment type="cofactor">
    <cofactor evidence="1">
        <name>FAD</name>
        <dbReference type="ChEBI" id="CHEBI:57692"/>
    </cofactor>
</comment>
<evidence type="ECO:0000313" key="7">
    <source>
        <dbReference type="Proteomes" id="UP000472335"/>
    </source>
</evidence>
<keyword evidence="3" id="KW-0285">Flavoprotein</keyword>
<dbReference type="GO" id="GO:0050660">
    <property type="term" value="F:flavin adenine dinucleotide binding"/>
    <property type="evidence" value="ECO:0007669"/>
    <property type="project" value="InterPro"/>
</dbReference>
<comment type="caution">
    <text evidence="6">The sequence shown here is derived from an EMBL/GenBank/DDBJ whole genome shotgun (WGS) entry which is preliminary data.</text>
</comment>
<keyword evidence="4" id="KW-0274">FAD</keyword>
<proteinExistence type="inferred from homology"/>
<gene>
    <name evidence="6" type="ORF">G5C60_16980</name>
</gene>
<comment type="similarity">
    <text evidence="2">Belongs to the GMC oxidoreductase family.</text>
</comment>
<dbReference type="InterPro" id="IPR007867">
    <property type="entry name" value="GMC_OxRtase_C"/>
</dbReference>
<dbReference type="PIRSF" id="PIRSF000137">
    <property type="entry name" value="Alcohol_oxidase"/>
    <property type="match status" value="1"/>
</dbReference>
<name>A0A6G4V5W3_9ACTN</name>
<reference evidence="6 7" key="1">
    <citation type="submission" date="2020-02" db="EMBL/GenBank/DDBJ databases">
        <title>Whole-genome analyses of novel actinobacteria.</title>
        <authorList>
            <person name="Sahin N."/>
            <person name="Gencbay T."/>
        </authorList>
    </citation>
    <scope>NUCLEOTIDE SEQUENCE [LARGE SCALE GENOMIC DNA]</scope>
    <source>
        <strain evidence="6 7">HC44</strain>
    </source>
</reference>
<dbReference type="InterPro" id="IPR000172">
    <property type="entry name" value="GMC_OxRdtase_N"/>
</dbReference>
<feature type="domain" description="Glucose-methanol-choline oxidoreductase N-terminal" evidence="5">
    <location>
        <begin position="250"/>
        <end position="264"/>
    </location>
</feature>
<accession>A0A6G4V5W3</accession>
<evidence type="ECO:0000313" key="6">
    <source>
        <dbReference type="EMBL" id="NGO09247.1"/>
    </source>
</evidence>
<organism evidence="6 7">
    <name type="scientific">Streptomyces scabichelini</name>
    <dbReference type="NCBI Taxonomy" id="2711217"/>
    <lineage>
        <taxon>Bacteria</taxon>
        <taxon>Bacillati</taxon>
        <taxon>Actinomycetota</taxon>
        <taxon>Actinomycetes</taxon>
        <taxon>Kitasatosporales</taxon>
        <taxon>Streptomycetaceae</taxon>
        <taxon>Streptomyces</taxon>
    </lineage>
</organism>
<evidence type="ECO:0000256" key="2">
    <source>
        <dbReference type="ARBA" id="ARBA00010790"/>
    </source>
</evidence>
<dbReference type="RefSeq" id="WP_165260027.1">
    <property type="nucleotide sequence ID" value="NZ_JAAKZY010000047.1"/>
</dbReference>
<dbReference type="PANTHER" id="PTHR11552">
    <property type="entry name" value="GLUCOSE-METHANOL-CHOLINE GMC OXIDOREDUCTASE"/>
    <property type="match status" value="1"/>
</dbReference>
<dbReference type="Pfam" id="PF05199">
    <property type="entry name" value="GMC_oxred_C"/>
    <property type="match status" value="1"/>
</dbReference>
<dbReference type="AlphaFoldDB" id="A0A6G4V5W3"/>
<dbReference type="InterPro" id="IPR036188">
    <property type="entry name" value="FAD/NAD-bd_sf"/>
</dbReference>
<dbReference type="Proteomes" id="UP000472335">
    <property type="component" value="Unassembled WGS sequence"/>
</dbReference>
<dbReference type="Gene3D" id="3.50.50.60">
    <property type="entry name" value="FAD/NAD(P)-binding domain"/>
    <property type="match status" value="1"/>
</dbReference>
<dbReference type="Pfam" id="PF00732">
    <property type="entry name" value="GMC_oxred_N"/>
    <property type="match status" value="1"/>
</dbReference>
<evidence type="ECO:0000256" key="3">
    <source>
        <dbReference type="ARBA" id="ARBA00022630"/>
    </source>
</evidence>
<evidence type="ECO:0000259" key="5">
    <source>
        <dbReference type="PROSITE" id="PS00624"/>
    </source>
</evidence>
<dbReference type="PANTHER" id="PTHR11552:SF147">
    <property type="entry name" value="CHOLINE DEHYDROGENASE, MITOCHONDRIAL"/>
    <property type="match status" value="1"/>
</dbReference>
<dbReference type="InterPro" id="IPR012132">
    <property type="entry name" value="GMC_OxRdtase"/>
</dbReference>
<evidence type="ECO:0000256" key="4">
    <source>
        <dbReference type="ARBA" id="ARBA00022827"/>
    </source>
</evidence>
<dbReference type="PROSITE" id="PS00624">
    <property type="entry name" value="GMC_OXRED_2"/>
    <property type="match status" value="1"/>
</dbReference>
<dbReference type="SUPFAM" id="SSF54373">
    <property type="entry name" value="FAD-linked reductases, C-terminal domain"/>
    <property type="match status" value="1"/>
</dbReference>